<evidence type="ECO:0000256" key="4">
    <source>
        <dbReference type="ARBA" id="ARBA00022692"/>
    </source>
</evidence>
<dbReference type="SUPFAM" id="SSF160240">
    <property type="entry name" value="Cation efflux protein cytoplasmic domain-like"/>
    <property type="match status" value="3"/>
</dbReference>
<dbReference type="AlphaFoldDB" id="A0A1K1LCV1"/>
<evidence type="ECO:0000256" key="2">
    <source>
        <dbReference type="ARBA" id="ARBA00008114"/>
    </source>
</evidence>
<comment type="subcellular location">
    <subcellularLocation>
        <location evidence="1">Membrane</location>
        <topology evidence="1">Multi-pass membrane protein</topology>
    </subcellularLocation>
</comment>
<dbReference type="EMBL" id="LT630450">
    <property type="protein sequence ID" value="SFV72572.1"/>
    <property type="molecule type" value="Genomic_DNA"/>
</dbReference>
<dbReference type="Gene3D" id="1.20.1510.10">
    <property type="entry name" value="Cation efflux protein transmembrane domain"/>
    <property type="match status" value="1"/>
</dbReference>
<keyword evidence="4 7" id="KW-0812">Transmembrane</keyword>
<evidence type="ECO:0000256" key="5">
    <source>
        <dbReference type="ARBA" id="ARBA00022989"/>
    </source>
</evidence>
<feature type="transmembrane region" description="Helical" evidence="7">
    <location>
        <begin position="152"/>
        <end position="175"/>
    </location>
</feature>
<dbReference type="GO" id="GO:0015086">
    <property type="term" value="F:cadmium ion transmembrane transporter activity"/>
    <property type="evidence" value="ECO:0007669"/>
    <property type="project" value="TreeGrafter"/>
</dbReference>
<comment type="similarity">
    <text evidence="2">Belongs to the cation diffusion facilitator (CDF) transporter (TC 2.A.4) family.</text>
</comment>
<name>A0A1K1LCV1_9BACT</name>
<feature type="transmembrane region" description="Helical" evidence="7">
    <location>
        <begin position="81"/>
        <end position="99"/>
    </location>
</feature>
<evidence type="ECO:0000259" key="9">
    <source>
        <dbReference type="Pfam" id="PF16916"/>
    </source>
</evidence>
<dbReference type="InterPro" id="IPR027469">
    <property type="entry name" value="Cation_efflux_TMD_sf"/>
</dbReference>
<accession>A0A1K1LCV1</accession>
<feature type="domain" description="Cation efflux protein cytoplasmic" evidence="9">
    <location>
        <begin position="416"/>
        <end position="472"/>
    </location>
</feature>
<dbReference type="InterPro" id="IPR036837">
    <property type="entry name" value="Cation_efflux_CTD_sf"/>
</dbReference>
<evidence type="ECO:0000313" key="11">
    <source>
        <dbReference type="Proteomes" id="UP000186323"/>
    </source>
</evidence>
<evidence type="ECO:0000256" key="6">
    <source>
        <dbReference type="ARBA" id="ARBA00023136"/>
    </source>
</evidence>
<dbReference type="GO" id="GO:0006882">
    <property type="term" value="P:intracellular zinc ion homeostasis"/>
    <property type="evidence" value="ECO:0007669"/>
    <property type="project" value="TreeGrafter"/>
</dbReference>
<dbReference type="InterPro" id="IPR058533">
    <property type="entry name" value="Cation_efflux_TM"/>
</dbReference>
<dbReference type="GO" id="GO:0015341">
    <property type="term" value="F:zinc efflux antiporter activity"/>
    <property type="evidence" value="ECO:0007669"/>
    <property type="project" value="TreeGrafter"/>
</dbReference>
<keyword evidence="3" id="KW-0813">Transport</keyword>
<reference evidence="11" key="1">
    <citation type="submission" date="2016-10" db="EMBL/GenBank/DDBJ databases">
        <authorList>
            <person name="Wegmann U."/>
        </authorList>
    </citation>
    <scope>NUCLEOTIDE SEQUENCE [LARGE SCALE GENOMIC DNA]</scope>
</reference>
<dbReference type="RefSeq" id="WP_083575273.1">
    <property type="nucleotide sequence ID" value="NZ_JAXXLW010000083.1"/>
</dbReference>
<dbReference type="InterPro" id="IPR027470">
    <property type="entry name" value="Cation_efflux_CTD"/>
</dbReference>
<feature type="domain" description="Cation efflux protein transmembrane" evidence="8">
    <location>
        <begin position="14"/>
        <end position="219"/>
    </location>
</feature>
<keyword evidence="11" id="KW-1185">Reference proteome</keyword>
<keyword evidence="5 7" id="KW-1133">Transmembrane helix</keyword>
<dbReference type="PANTHER" id="PTHR43840:SF15">
    <property type="entry name" value="MITOCHONDRIAL METAL TRANSPORTER 1-RELATED"/>
    <property type="match status" value="1"/>
</dbReference>
<dbReference type="Pfam" id="PF01545">
    <property type="entry name" value="Cation_efflux"/>
    <property type="match status" value="1"/>
</dbReference>
<evidence type="ECO:0000256" key="7">
    <source>
        <dbReference type="SAM" id="Phobius"/>
    </source>
</evidence>
<evidence type="ECO:0000256" key="3">
    <source>
        <dbReference type="ARBA" id="ARBA00022448"/>
    </source>
</evidence>
<dbReference type="KEGG" id="dpg:DESPIGER_0692"/>
<feature type="transmembrane region" description="Helical" evidence="7">
    <location>
        <begin position="39"/>
        <end position="60"/>
    </location>
</feature>
<dbReference type="SUPFAM" id="SSF161111">
    <property type="entry name" value="Cation efflux protein transmembrane domain-like"/>
    <property type="match status" value="1"/>
</dbReference>
<protein>
    <submittedName>
        <fullName evidence="10">Cobalt-zinc-cadmium resistance protein</fullName>
    </submittedName>
</protein>
<feature type="domain" description="Cation efflux protein cytoplasmic" evidence="9">
    <location>
        <begin position="224"/>
        <end position="298"/>
    </location>
</feature>
<dbReference type="GO" id="GO:0015093">
    <property type="term" value="F:ferrous iron transmembrane transporter activity"/>
    <property type="evidence" value="ECO:0007669"/>
    <property type="project" value="TreeGrafter"/>
</dbReference>
<dbReference type="NCBIfam" id="TIGR01297">
    <property type="entry name" value="CDF"/>
    <property type="match status" value="1"/>
</dbReference>
<evidence type="ECO:0000256" key="1">
    <source>
        <dbReference type="ARBA" id="ARBA00004141"/>
    </source>
</evidence>
<evidence type="ECO:0000313" key="10">
    <source>
        <dbReference type="EMBL" id="SFV72572.1"/>
    </source>
</evidence>
<dbReference type="GO" id="GO:0005886">
    <property type="term" value="C:plasma membrane"/>
    <property type="evidence" value="ECO:0007669"/>
    <property type="project" value="TreeGrafter"/>
</dbReference>
<organism evidence="10 11">
    <name type="scientific">Desulfovibrio piger</name>
    <dbReference type="NCBI Taxonomy" id="901"/>
    <lineage>
        <taxon>Bacteria</taxon>
        <taxon>Pseudomonadati</taxon>
        <taxon>Thermodesulfobacteriota</taxon>
        <taxon>Desulfovibrionia</taxon>
        <taxon>Desulfovibrionales</taxon>
        <taxon>Desulfovibrionaceae</taxon>
        <taxon>Desulfovibrio</taxon>
    </lineage>
</organism>
<keyword evidence="6 7" id="KW-0472">Membrane</keyword>
<feature type="transmembrane region" description="Helical" evidence="7">
    <location>
        <begin position="111"/>
        <end position="131"/>
    </location>
</feature>
<dbReference type="PANTHER" id="PTHR43840">
    <property type="entry name" value="MITOCHONDRIAL METAL TRANSPORTER 1-RELATED"/>
    <property type="match status" value="1"/>
</dbReference>
<dbReference type="Pfam" id="PF16916">
    <property type="entry name" value="ZT_dimer"/>
    <property type="match status" value="3"/>
</dbReference>
<dbReference type="InterPro" id="IPR002524">
    <property type="entry name" value="Cation_efflux"/>
</dbReference>
<dbReference type="InterPro" id="IPR050291">
    <property type="entry name" value="CDF_Transporter"/>
</dbReference>
<dbReference type="Proteomes" id="UP000186323">
    <property type="component" value="Chromosome I"/>
</dbReference>
<gene>
    <name evidence="10" type="ORF">DESPIGER_0692</name>
</gene>
<dbReference type="OrthoDB" id="9806522at2"/>
<sequence length="482" mass="51999">MNEEYGQAKNRAALLSLLAACLLTAIKLVVGIATNSLGILSEALHSGLDLLAAAMTLYAVRISSRPADDRHPYGHGKIENLSALGETVLLFVICIWVVYEGVGRLLSGDTPVAPSIWGIIVMGISIVIDVNRVRVLKKVAKETRSQALEADALHFSTDILSSAVVLVGVGAVWLAAKLQLPEPVHRVLVQADTVAALLVALIIFRASLHMAREAINMLMDSGSTEEQQAICEAVKRLPGVQDVQRVRLRSSGPHYFVDLTVGVDPAIRVSAGHKIAHDAELAVDGILPGADVTVHVEPVRSGQKEDPFAVVQRVASIQGLAIHDVQILRSGAGTLVEVHVEVPGQEAFCEAHKRVRAFEEALQTSLPQAGIVTHIDPEESGDVQEEAAPAQTAVADLAWKEVEQAVAHEPLLCCAHNFHAYTLPVYGLCISFHCCVRHELSVEEAHQLTVRLEKELRERLPLLGRILIHLEPPRTEAAPLGK</sequence>
<feature type="domain" description="Cation efflux protein cytoplasmic" evidence="9">
    <location>
        <begin position="312"/>
        <end position="378"/>
    </location>
</feature>
<dbReference type="Gene3D" id="3.30.70.1350">
    <property type="entry name" value="Cation efflux protein, cytoplasmic domain"/>
    <property type="match status" value="3"/>
</dbReference>
<proteinExistence type="inferred from homology"/>
<feature type="transmembrane region" description="Helical" evidence="7">
    <location>
        <begin position="12"/>
        <end position="33"/>
    </location>
</feature>
<evidence type="ECO:0000259" key="8">
    <source>
        <dbReference type="Pfam" id="PF01545"/>
    </source>
</evidence>
<feature type="transmembrane region" description="Helical" evidence="7">
    <location>
        <begin position="187"/>
        <end position="208"/>
    </location>
</feature>